<organism evidence="2 3">
    <name type="scientific">Brassica napus</name>
    <name type="common">Rape</name>
    <dbReference type="NCBI Taxonomy" id="3708"/>
    <lineage>
        <taxon>Eukaryota</taxon>
        <taxon>Viridiplantae</taxon>
        <taxon>Streptophyta</taxon>
        <taxon>Embryophyta</taxon>
        <taxon>Tracheophyta</taxon>
        <taxon>Spermatophyta</taxon>
        <taxon>Magnoliopsida</taxon>
        <taxon>eudicotyledons</taxon>
        <taxon>Gunneridae</taxon>
        <taxon>Pentapetalae</taxon>
        <taxon>rosids</taxon>
        <taxon>malvids</taxon>
        <taxon>Brassicales</taxon>
        <taxon>Brassicaceae</taxon>
        <taxon>Brassiceae</taxon>
        <taxon>Brassica</taxon>
    </lineage>
</organism>
<dbReference type="Gramene" id="CDY40710">
    <property type="protein sequence ID" value="CDY40710"/>
    <property type="gene ID" value="GSBRNA2T00071601001"/>
</dbReference>
<dbReference type="PaxDb" id="3708-A0A078HQ52"/>
<dbReference type="EMBL" id="HG994367">
    <property type="protein sequence ID" value="CAF1703457.1"/>
    <property type="molecule type" value="Genomic_DNA"/>
</dbReference>
<evidence type="ECO:0000313" key="1">
    <source>
        <dbReference type="EMBL" id="CAF1703457.1"/>
    </source>
</evidence>
<reference evidence="1" key="3">
    <citation type="submission" date="2021-01" db="EMBL/GenBank/DDBJ databases">
        <authorList>
            <consortium name="Genoscope - CEA"/>
            <person name="William W."/>
        </authorList>
    </citation>
    <scope>NUCLEOTIDE SEQUENCE</scope>
</reference>
<reference evidence="2" key="2">
    <citation type="submission" date="2014-06" db="EMBL/GenBank/DDBJ databases">
        <authorList>
            <person name="Genoscope - CEA"/>
        </authorList>
    </citation>
    <scope>NUCLEOTIDE SEQUENCE</scope>
</reference>
<gene>
    <name evidence="2" type="primary">BnaC03g34260D</name>
    <name evidence="1" type="ORF">DARMORV10_C03P41530.1</name>
    <name evidence="2" type="ORF">GSBRNA2T00071601001</name>
</gene>
<dbReference type="Proteomes" id="UP000028999">
    <property type="component" value="Unassembled WGS sequence"/>
</dbReference>
<dbReference type="Proteomes" id="UP001295469">
    <property type="component" value="Chromosome C03"/>
</dbReference>
<keyword evidence="3" id="KW-1185">Reference proteome</keyword>
<accession>A0A078HQ52</accession>
<dbReference type="EMBL" id="LK032477">
    <property type="protein sequence ID" value="CDY40710.1"/>
    <property type="molecule type" value="Genomic_DNA"/>
</dbReference>
<evidence type="ECO:0000313" key="2">
    <source>
        <dbReference type="EMBL" id="CDY40710.1"/>
    </source>
</evidence>
<reference evidence="2 3" key="1">
    <citation type="journal article" date="2014" name="Science">
        <title>Plant genetics. Early allopolyploid evolution in the post-Neolithic Brassica napus oilseed genome.</title>
        <authorList>
            <person name="Chalhoub B."/>
            <person name="Denoeud F."/>
            <person name="Liu S."/>
            <person name="Parkin I.A."/>
            <person name="Tang H."/>
            <person name="Wang X."/>
            <person name="Chiquet J."/>
            <person name="Belcram H."/>
            <person name="Tong C."/>
            <person name="Samans B."/>
            <person name="Correa M."/>
            <person name="Da Silva C."/>
            <person name="Just J."/>
            <person name="Falentin C."/>
            <person name="Koh C.S."/>
            <person name="Le Clainche I."/>
            <person name="Bernard M."/>
            <person name="Bento P."/>
            <person name="Noel B."/>
            <person name="Labadie K."/>
            <person name="Alberti A."/>
            <person name="Charles M."/>
            <person name="Arnaud D."/>
            <person name="Guo H."/>
            <person name="Daviaud C."/>
            <person name="Alamery S."/>
            <person name="Jabbari K."/>
            <person name="Zhao M."/>
            <person name="Edger P.P."/>
            <person name="Chelaifa H."/>
            <person name="Tack D."/>
            <person name="Lassalle G."/>
            <person name="Mestiri I."/>
            <person name="Schnel N."/>
            <person name="Le Paslier M.C."/>
            <person name="Fan G."/>
            <person name="Renault V."/>
            <person name="Bayer P.E."/>
            <person name="Golicz A.A."/>
            <person name="Manoli S."/>
            <person name="Lee T.H."/>
            <person name="Thi V.H."/>
            <person name="Chalabi S."/>
            <person name="Hu Q."/>
            <person name="Fan C."/>
            <person name="Tollenaere R."/>
            <person name="Lu Y."/>
            <person name="Battail C."/>
            <person name="Shen J."/>
            <person name="Sidebottom C.H."/>
            <person name="Wang X."/>
            <person name="Canaguier A."/>
            <person name="Chauveau A."/>
            <person name="Berard A."/>
            <person name="Deniot G."/>
            <person name="Guan M."/>
            <person name="Liu Z."/>
            <person name="Sun F."/>
            <person name="Lim Y.P."/>
            <person name="Lyons E."/>
            <person name="Town C.D."/>
            <person name="Bancroft I."/>
            <person name="Wang X."/>
            <person name="Meng J."/>
            <person name="Ma J."/>
            <person name="Pires J.C."/>
            <person name="King G.J."/>
            <person name="Brunel D."/>
            <person name="Delourme R."/>
            <person name="Renard M."/>
            <person name="Aury J.M."/>
            <person name="Adams K.L."/>
            <person name="Batley J."/>
            <person name="Snowdon R.J."/>
            <person name="Tost J."/>
            <person name="Edwards D."/>
            <person name="Zhou Y."/>
            <person name="Hua W."/>
            <person name="Sharpe A.G."/>
            <person name="Paterson A.H."/>
            <person name="Guan C."/>
            <person name="Wincker P."/>
        </authorList>
    </citation>
    <scope>NUCLEOTIDE SEQUENCE [LARGE SCALE GENOMIC DNA]</scope>
    <source>
        <strain evidence="3">cv. Darmor-bzh</strain>
    </source>
</reference>
<evidence type="ECO:0000313" key="3">
    <source>
        <dbReference type="Proteomes" id="UP000028999"/>
    </source>
</evidence>
<name>A0A078HQ52_BRANA</name>
<dbReference type="AlphaFoldDB" id="A0A078HQ52"/>
<protein>
    <submittedName>
        <fullName evidence="1">(rape) hypothetical protein</fullName>
    </submittedName>
    <submittedName>
        <fullName evidence="2">BnaC03g34260D protein</fullName>
    </submittedName>
</protein>
<dbReference type="STRING" id="3708.A0A078HQ52"/>
<sequence>MLAFSFESSFVDAYDVQGHRAHFTVHVCHVLRTPIASIDHMNVQLPVQVFKMRLRSNVYWNVTVVKPYSFVLRASPAQHHFFLQNEVKVNME</sequence>
<proteinExistence type="predicted"/>